<keyword evidence="20" id="KW-0511">Multifunctional enzyme</keyword>
<dbReference type="SUPFAM" id="SSF55083">
    <property type="entry name" value="6-hydroxymethyl-7,8-dihydropterin pyrophosphokinase, HPPK"/>
    <property type="match status" value="1"/>
</dbReference>
<keyword evidence="16" id="KW-0418">Kinase</keyword>
<evidence type="ECO:0000256" key="19">
    <source>
        <dbReference type="ARBA" id="ARBA00022909"/>
    </source>
</evidence>
<dbReference type="PROSITE" id="PS50972">
    <property type="entry name" value="PTERIN_BINDING"/>
    <property type="match status" value="1"/>
</dbReference>
<evidence type="ECO:0000256" key="2">
    <source>
        <dbReference type="ARBA" id="ARBA00000198"/>
    </source>
</evidence>
<feature type="region of interest" description="Disordered" evidence="25">
    <location>
        <begin position="781"/>
        <end position="811"/>
    </location>
</feature>
<dbReference type="UniPathway" id="UPA00077">
    <property type="reaction ID" value="UER00155"/>
</dbReference>
<keyword evidence="17" id="KW-0067">ATP-binding</keyword>
<keyword evidence="13" id="KW-0808">Transferase</keyword>
<dbReference type="CDD" id="cd00739">
    <property type="entry name" value="DHPS"/>
    <property type="match status" value="1"/>
</dbReference>
<dbReference type="NCBIfam" id="TIGR01498">
    <property type="entry name" value="folK"/>
    <property type="match status" value="1"/>
</dbReference>
<dbReference type="GO" id="GO:0004156">
    <property type="term" value="F:dihydropteroate synthase activity"/>
    <property type="evidence" value="ECO:0007669"/>
    <property type="project" value="UniProtKB-EC"/>
</dbReference>
<dbReference type="VEuPathDB" id="FungiDB:BTJ68_14209"/>
<dbReference type="PANTHER" id="PTHR20941:SF1">
    <property type="entry name" value="FOLIC ACID SYNTHESIS PROTEIN FOL1"/>
    <property type="match status" value="1"/>
</dbReference>
<dbReference type="InterPro" id="IPR035907">
    <property type="entry name" value="Hppk_sf"/>
</dbReference>
<comment type="catalytic activity">
    <reaction evidence="1">
        <text>(7,8-dihydropterin-6-yl)methyl diphosphate + 4-aminobenzoate = 7,8-dihydropteroate + diphosphate</text>
        <dbReference type="Rhea" id="RHEA:19949"/>
        <dbReference type="ChEBI" id="CHEBI:17836"/>
        <dbReference type="ChEBI" id="CHEBI:17839"/>
        <dbReference type="ChEBI" id="CHEBI:33019"/>
        <dbReference type="ChEBI" id="CHEBI:72950"/>
        <dbReference type="EC" id="2.5.1.15"/>
    </reaction>
</comment>
<evidence type="ECO:0000256" key="8">
    <source>
        <dbReference type="ARBA" id="ARBA00009640"/>
    </source>
</evidence>
<evidence type="ECO:0000256" key="4">
    <source>
        <dbReference type="ARBA" id="ARBA00001946"/>
    </source>
</evidence>
<comment type="similarity">
    <text evidence="8">In the N-terminal section; belongs to the DHNA family.</text>
</comment>
<evidence type="ECO:0000256" key="12">
    <source>
        <dbReference type="ARBA" id="ARBA00013253"/>
    </source>
</evidence>
<evidence type="ECO:0000256" key="15">
    <source>
        <dbReference type="ARBA" id="ARBA00022741"/>
    </source>
</evidence>
<comment type="catalytic activity">
    <reaction evidence="3">
        <text>7,8-dihydroneopterin = 6-hydroxymethyl-7,8-dihydropterin + glycolaldehyde</text>
        <dbReference type="Rhea" id="RHEA:10540"/>
        <dbReference type="ChEBI" id="CHEBI:17001"/>
        <dbReference type="ChEBI" id="CHEBI:17071"/>
        <dbReference type="ChEBI" id="CHEBI:44841"/>
        <dbReference type="EC" id="4.1.2.25"/>
    </reaction>
</comment>
<dbReference type="PROSITE" id="PS00793">
    <property type="entry name" value="DHPS_2"/>
    <property type="match status" value="1"/>
</dbReference>
<dbReference type="GO" id="GO:0046872">
    <property type="term" value="F:metal ion binding"/>
    <property type="evidence" value="ECO:0007669"/>
    <property type="project" value="UniProtKB-KW"/>
</dbReference>
<dbReference type="GO" id="GO:0046656">
    <property type="term" value="P:folic acid biosynthetic process"/>
    <property type="evidence" value="ECO:0007669"/>
    <property type="project" value="UniProtKB-KW"/>
</dbReference>
<keyword evidence="18" id="KW-0460">Magnesium</keyword>
<dbReference type="Pfam" id="PF00809">
    <property type="entry name" value="Pterin_bind"/>
    <property type="match status" value="1"/>
</dbReference>
<dbReference type="InterPro" id="IPR011005">
    <property type="entry name" value="Dihydropteroate_synth-like_sf"/>
</dbReference>
<evidence type="ECO:0000256" key="20">
    <source>
        <dbReference type="ARBA" id="ARBA00023268"/>
    </source>
</evidence>
<evidence type="ECO:0000313" key="28">
    <source>
        <dbReference type="Proteomes" id="UP000194280"/>
    </source>
</evidence>
<dbReference type="EMBL" id="MUNK01000391">
    <property type="protein sequence ID" value="OTA22219.1"/>
    <property type="molecule type" value="Genomic_DNA"/>
</dbReference>
<dbReference type="AlphaFoldDB" id="A0A1Z5SN24"/>
<evidence type="ECO:0000256" key="18">
    <source>
        <dbReference type="ARBA" id="ARBA00022842"/>
    </source>
</evidence>
<evidence type="ECO:0000256" key="14">
    <source>
        <dbReference type="ARBA" id="ARBA00022723"/>
    </source>
</evidence>
<keyword evidence="14" id="KW-0479">Metal-binding</keyword>
<name>A0A1Z5SN24_HORWE</name>
<accession>A0A1Z5SN24</accession>
<feature type="compositionally biased region" description="Polar residues" evidence="25">
    <location>
        <begin position="787"/>
        <end position="800"/>
    </location>
</feature>
<reference evidence="27 28" key="1">
    <citation type="submission" date="2017-01" db="EMBL/GenBank/DDBJ databases">
        <title>The recent genome duplication of the halophilic yeast Hortaea werneckii: insights from long-read sequencing.</title>
        <authorList>
            <person name="Sinha S."/>
            <person name="Flibotte S."/>
            <person name="Neira M."/>
            <person name="Lenassi M."/>
            <person name="Gostincar C."/>
            <person name="Stajich J.E."/>
            <person name="Nislow C.E."/>
        </authorList>
    </citation>
    <scope>NUCLEOTIDE SEQUENCE [LARGE SCALE GENOMIC DNA]</scope>
    <source>
        <strain evidence="27 28">EXF-2000</strain>
    </source>
</reference>
<evidence type="ECO:0000313" key="27">
    <source>
        <dbReference type="EMBL" id="OTA22219.1"/>
    </source>
</evidence>
<evidence type="ECO:0000256" key="24">
    <source>
        <dbReference type="ARBA" id="ARBA00068111"/>
    </source>
</evidence>
<dbReference type="Gene3D" id="3.20.20.20">
    <property type="entry name" value="Dihydropteroate synthase-like"/>
    <property type="match status" value="1"/>
</dbReference>
<dbReference type="GO" id="GO:0005524">
    <property type="term" value="F:ATP binding"/>
    <property type="evidence" value="ECO:0007669"/>
    <property type="project" value="UniProtKB-KW"/>
</dbReference>
<comment type="pathway">
    <text evidence="5">Cofactor biosynthesis; tetrahydrofolate biosynthesis; 7,8-dihydrofolate from 2-amino-4-hydroxy-6-hydroxymethyl-7,8-dihydropteridine diphosphate and 4-aminobenzoate: step 1/2.</text>
</comment>
<evidence type="ECO:0000256" key="6">
    <source>
        <dbReference type="ARBA" id="ARBA00005013"/>
    </source>
</evidence>
<dbReference type="EC" id="4.1.2.25" evidence="11"/>
<dbReference type="CDD" id="cd00483">
    <property type="entry name" value="HPPK"/>
    <property type="match status" value="1"/>
</dbReference>
<dbReference type="GO" id="GO:0005740">
    <property type="term" value="C:mitochondrial envelope"/>
    <property type="evidence" value="ECO:0007669"/>
    <property type="project" value="TreeGrafter"/>
</dbReference>
<evidence type="ECO:0000256" key="22">
    <source>
        <dbReference type="ARBA" id="ARBA00061548"/>
    </source>
</evidence>
<dbReference type="InParanoid" id="A0A1Z5SN24"/>
<evidence type="ECO:0000256" key="21">
    <source>
        <dbReference type="ARBA" id="ARBA00058009"/>
    </source>
</evidence>
<evidence type="ECO:0000256" key="5">
    <source>
        <dbReference type="ARBA" id="ARBA00004763"/>
    </source>
</evidence>
<evidence type="ECO:0000259" key="26">
    <source>
        <dbReference type="PROSITE" id="PS50972"/>
    </source>
</evidence>
<evidence type="ECO:0000256" key="11">
    <source>
        <dbReference type="ARBA" id="ARBA00013043"/>
    </source>
</evidence>
<comment type="similarity">
    <text evidence="9">In the C-terminal section; belongs to the DHPS family.</text>
</comment>
<comment type="caution">
    <text evidence="27">The sequence shown here is derived from an EMBL/GenBank/DDBJ whole genome shotgun (WGS) entry which is preliminary data.</text>
</comment>
<dbReference type="NCBIfam" id="TIGR01496">
    <property type="entry name" value="DHPS"/>
    <property type="match status" value="1"/>
</dbReference>
<evidence type="ECO:0000256" key="25">
    <source>
        <dbReference type="SAM" id="MobiDB-lite"/>
    </source>
</evidence>
<gene>
    <name evidence="27" type="ORF">BTJ68_14209</name>
</gene>
<dbReference type="PANTHER" id="PTHR20941">
    <property type="entry name" value="FOLATE SYNTHESIS PROTEINS"/>
    <property type="match status" value="1"/>
</dbReference>
<keyword evidence="28" id="KW-1185">Reference proteome</keyword>
<keyword evidence="15" id="KW-0547">Nucleotide-binding</keyword>
<comment type="cofactor">
    <cofactor evidence="4">
        <name>Mg(2+)</name>
        <dbReference type="ChEBI" id="CHEBI:18420"/>
    </cofactor>
</comment>
<sequence>MPSKGPICSRVLARVSIQTSSSVHFDGSDTTDGPNAFDTPKHLLAKTLDAYEQGPKTTIEIPPEIQRKLGAESLRLSIVHAHAFRTDSFCARVDGVTQQILNHCKTSERSGLALWISLGRDLRQGAGYGLRCIVDSESKRFDHKSDIFGLCKLKSPRWFVSASSRNKPRRGCYVTLKLPTFYDLQLPLSNKTQHDGEVECSVSLLYDCHRPLHESAQCDSPNLEDGLGHSVRDVLRIMRDLFARRHFEGLDRAAEDLSHTLMQSLDSPWGSRPPVKPHVRVVLKHSASPTPVIAKSSRKSAVSTMRLQGMGALTQNNFAWELSRGEDDTPTLTAQIASSADITGLTFKFGHRTEPRLARLGFEPLSLIQGLNDYRPNFKPEYAVMKSAVDLVAKELAEWPDNGIASFIRITRSLAREMPFHTTYSCNMQLNASDVRQMAGEGVDLSNNLLLNLRTSPLIRGGRFTFPSPWEMQITFPDVHVMHEPDSTQASGSARESRSTRVKTRCTAILQDPRHEISSSDLGHALIKETMTSLRDIAKSALGTPLKEFSDSFDSDPSARADQYFAERIAARLASDTSWLVSGLRLKEIDVSVGTWKESDILGHASAQAAQNVLESDQPPSQLLHNTTPASDSVYVALGSNVGDRLEAIEAACRAIDEDQDMRILSTSALYETEPMYVENQERFLNGACEIRTELPPLQLLDRLQALEKSLGRVKTIEKGPRSIDLDILLYKGQEYVSDRLTIPHALMTEREFVMRPLRNIHPRGSLTPLKRSANGYLESLRRSADPDSSPSMYSYTPTGPISDPLTPMNPKQRTRVMSILNTTPDSFSDGGVNSPNDLAALRESIRQHVQDGATIIDIGGQSSRPNAPDVTAEEEIARVVPAIEAFKLLGTEAEGVAISVDTYRAAVAEAAIKAGAHIINDISFGLLDEDMLPTVARLGCTYIGMHMRGTPATMQDKENTEYPDGVVETVARELAARVEAAQAAGIRRWRLILDPGVGFAKTQEQNLELLRRLPDLIHHGRIQNFPWMVGSSRKGFIGQITGVAEARERSWGTAATVTAAVAGGADVVRVHDVAEMAKVVKMSDALYRV</sequence>
<dbReference type="GO" id="GO:0046654">
    <property type="term" value="P:tetrahydrofolate biosynthetic process"/>
    <property type="evidence" value="ECO:0007669"/>
    <property type="project" value="UniProtKB-UniPathway"/>
</dbReference>
<comment type="pathway">
    <text evidence="6">Cofactor biosynthesis; tetrahydrofolate biosynthesis; 2-amino-4-hydroxy-6-hydroxymethyl-7,8-dihydropteridine diphosphate from 7,8-dihydroneopterin triphosphate: step 3/4.</text>
</comment>
<dbReference type="InterPro" id="IPR045031">
    <property type="entry name" value="DHP_synth-like"/>
</dbReference>
<dbReference type="GO" id="GO:0004150">
    <property type="term" value="F:dihydroneopterin aldolase activity"/>
    <property type="evidence" value="ECO:0007669"/>
    <property type="project" value="UniProtKB-EC"/>
</dbReference>
<organism evidence="27 28">
    <name type="scientific">Hortaea werneckii EXF-2000</name>
    <dbReference type="NCBI Taxonomy" id="1157616"/>
    <lineage>
        <taxon>Eukaryota</taxon>
        <taxon>Fungi</taxon>
        <taxon>Dikarya</taxon>
        <taxon>Ascomycota</taxon>
        <taxon>Pezizomycotina</taxon>
        <taxon>Dothideomycetes</taxon>
        <taxon>Dothideomycetidae</taxon>
        <taxon>Mycosphaerellales</taxon>
        <taxon>Teratosphaeriaceae</taxon>
        <taxon>Hortaea</taxon>
    </lineage>
</organism>
<dbReference type="Pfam" id="PF01288">
    <property type="entry name" value="HPPK"/>
    <property type="match status" value="1"/>
</dbReference>
<evidence type="ECO:0000256" key="1">
    <source>
        <dbReference type="ARBA" id="ARBA00000012"/>
    </source>
</evidence>
<feature type="domain" description="Pterin-binding" evidence="26">
    <location>
        <begin position="815"/>
        <end position="1082"/>
    </location>
</feature>
<dbReference type="EC" id="2.5.1.15" evidence="10"/>
<keyword evidence="19" id="KW-0289">Folate biosynthesis</keyword>
<comment type="similarity">
    <text evidence="22">In the central section; belongs to the HPPK family.</text>
</comment>
<evidence type="ECO:0000256" key="7">
    <source>
        <dbReference type="ARBA" id="ARBA00005051"/>
    </source>
</evidence>
<dbReference type="GO" id="GO:0016301">
    <property type="term" value="F:kinase activity"/>
    <property type="evidence" value="ECO:0007669"/>
    <property type="project" value="UniProtKB-KW"/>
</dbReference>
<evidence type="ECO:0000256" key="10">
    <source>
        <dbReference type="ARBA" id="ARBA00012458"/>
    </source>
</evidence>
<dbReference type="EC" id="2.7.6.3" evidence="12"/>
<evidence type="ECO:0000256" key="23">
    <source>
        <dbReference type="ARBA" id="ARBA00067568"/>
    </source>
</evidence>
<comment type="catalytic activity">
    <reaction evidence="2">
        <text>6-hydroxymethyl-7,8-dihydropterin + ATP = (7,8-dihydropterin-6-yl)methyl diphosphate + AMP + H(+)</text>
        <dbReference type="Rhea" id="RHEA:11412"/>
        <dbReference type="ChEBI" id="CHEBI:15378"/>
        <dbReference type="ChEBI" id="CHEBI:30616"/>
        <dbReference type="ChEBI" id="CHEBI:44841"/>
        <dbReference type="ChEBI" id="CHEBI:72950"/>
        <dbReference type="ChEBI" id="CHEBI:456215"/>
        <dbReference type="EC" id="2.7.6.3"/>
    </reaction>
</comment>
<protein>
    <recommendedName>
        <fullName evidence="23">Folic acid synthesis protein FOL1</fullName>
        <ecNumber evidence="10">2.5.1.15</ecNumber>
        <ecNumber evidence="12">2.7.6.3</ecNumber>
        <ecNumber evidence="11">4.1.2.25</ecNumber>
    </recommendedName>
    <alternativeName>
        <fullName evidence="24">Folic acid synthesis protein fol1</fullName>
    </alternativeName>
</protein>
<evidence type="ECO:0000256" key="16">
    <source>
        <dbReference type="ARBA" id="ARBA00022777"/>
    </source>
</evidence>
<comment type="function">
    <text evidence="21">Catalyzes three sequential steps of tetrahydrofolate biosynthesis.</text>
</comment>
<dbReference type="Gene3D" id="3.30.70.560">
    <property type="entry name" value="7,8-Dihydro-6-hydroxymethylpterin-pyrophosphokinase HPPK"/>
    <property type="match status" value="1"/>
</dbReference>
<dbReference type="InterPro" id="IPR000489">
    <property type="entry name" value="Pterin-binding_dom"/>
</dbReference>
<dbReference type="InterPro" id="IPR000550">
    <property type="entry name" value="Hppk"/>
</dbReference>
<dbReference type="OrthoDB" id="615426at2759"/>
<evidence type="ECO:0000256" key="13">
    <source>
        <dbReference type="ARBA" id="ARBA00022679"/>
    </source>
</evidence>
<dbReference type="SUPFAM" id="SSF51717">
    <property type="entry name" value="Dihydropteroate synthetase-like"/>
    <property type="match status" value="1"/>
</dbReference>
<proteinExistence type="inferred from homology"/>
<evidence type="ECO:0000256" key="3">
    <source>
        <dbReference type="ARBA" id="ARBA00001353"/>
    </source>
</evidence>
<dbReference type="GO" id="GO:0003848">
    <property type="term" value="F:2-amino-4-hydroxy-6-hydroxymethyldihydropteridine diphosphokinase activity"/>
    <property type="evidence" value="ECO:0007669"/>
    <property type="project" value="UniProtKB-EC"/>
</dbReference>
<dbReference type="InterPro" id="IPR006390">
    <property type="entry name" value="DHP_synth_dom"/>
</dbReference>
<dbReference type="FunFam" id="3.20.20.20:FF:000006">
    <property type="entry name" value="Dihydropteroate synthase"/>
    <property type="match status" value="1"/>
</dbReference>
<dbReference type="Proteomes" id="UP000194280">
    <property type="component" value="Unassembled WGS sequence"/>
</dbReference>
<comment type="pathway">
    <text evidence="7">Cofactor biosynthesis; tetrahydrofolate biosynthesis; 2-amino-4-hydroxy-6-hydroxymethyl-7,8-dihydropteridine diphosphate from 7,8-dihydroneopterin triphosphate: step 4/4.</text>
</comment>
<dbReference type="STRING" id="1157616.A0A1Z5SN24"/>
<evidence type="ECO:0000256" key="9">
    <source>
        <dbReference type="ARBA" id="ARBA00009951"/>
    </source>
</evidence>
<evidence type="ECO:0000256" key="17">
    <source>
        <dbReference type="ARBA" id="ARBA00022840"/>
    </source>
</evidence>